<feature type="transmembrane region" description="Helical" evidence="1">
    <location>
        <begin position="353"/>
        <end position="373"/>
    </location>
</feature>
<feature type="transmembrane region" description="Helical" evidence="1">
    <location>
        <begin position="329"/>
        <end position="347"/>
    </location>
</feature>
<gene>
    <name evidence="3" type="ORF">ACFO5W_00805</name>
</gene>
<evidence type="ECO:0000256" key="1">
    <source>
        <dbReference type="SAM" id="Phobius"/>
    </source>
</evidence>
<feature type="transmembrane region" description="Helical" evidence="1">
    <location>
        <begin position="302"/>
        <end position="322"/>
    </location>
</feature>
<comment type="caution">
    <text evidence="3">The sequence shown here is derived from an EMBL/GenBank/DDBJ whole genome shotgun (WGS) entry which is preliminary data.</text>
</comment>
<keyword evidence="1" id="KW-0472">Membrane</keyword>
<proteinExistence type="predicted"/>
<accession>A0ABV9BX47</accession>
<evidence type="ECO:0000313" key="4">
    <source>
        <dbReference type="Proteomes" id="UP001595961"/>
    </source>
</evidence>
<dbReference type="RefSeq" id="WP_266149931.1">
    <property type="nucleotide sequence ID" value="NZ_CP064028.1"/>
</dbReference>
<dbReference type="EMBL" id="JBHSGA010000003">
    <property type="protein sequence ID" value="MFC4525160.1"/>
    <property type="molecule type" value="Genomic_DNA"/>
</dbReference>
<keyword evidence="1" id="KW-0812">Transmembrane</keyword>
<organism evidence="3 4">
    <name type="scientific">Dyella halodurans</name>
    <dbReference type="NCBI Taxonomy" id="1920171"/>
    <lineage>
        <taxon>Bacteria</taxon>
        <taxon>Pseudomonadati</taxon>
        <taxon>Pseudomonadota</taxon>
        <taxon>Gammaproteobacteria</taxon>
        <taxon>Lysobacterales</taxon>
        <taxon>Rhodanobacteraceae</taxon>
        <taxon>Dyella</taxon>
    </lineage>
</organism>
<evidence type="ECO:0000259" key="2">
    <source>
        <dbReference type="SMART" id="SM01080"/>
    </source>
</evidence>
<dbReference type="Proteomes" id="UP001595961">
    <property type="component" value="Unassembled WGS sequence"/>
</dbReference>
<keyword evidence="4" id="KW-1185">Reference proteome</keyword>
<keyword evidence="1" id="KW-1133">Transmembrane helix</keyword>
<protein>
    <submittedName>
        <fullName evidence="3">CHASE2 domain-containing protein</fullName>
    </submittedName>
</protein>
<reference evidence="4" key="1">
    <citation type="journal article" date="2019" name="Int. J. Syst. Evol. Microbiol.">
        <title>The Global Catalogue of Microorganisms (GCM) 10K type strain sequencing project: providing services to taxonomists for standard genome sequencing and annotation.</title>
        <authorList>
            <consortium name="The Broad Institute Genomics Platform"/>
            <consortium name="The Broad Institute Genome Sequencing Center for Infectious Disease"/>
            <person name="Wu L."/>
            <person name="Ma J."/>
        </authorList>
    </citation>
    <scope>NUCLEOTIDE SEQUENCE [LARGE SCALE GENOMIC DNA]</scope>
    <source>
        <strain evidence="4">CCM 4481</strain>
    </source>
</reference>
<sequence>MASALPLLKRALAWVAGVAALLLLFASSATERFDNALYDAHMRHWSYPTSDKVMIVAIDPQSLATLGNWPWPRAIHAKLIERLSQAGVRGIGVDIAMAEADISHPGNDRAFAESIGKQAHVVMPVFAEAAELGGVLEEILPTPDIARNAAALGHVDAAKDSDGVTRGVYLKAGLGRPQWPALALALYDMGKPEPLQTLPGLRRPDDQPDSPYQWMRDNYALIRFAGNSGSFDRVSYVDVLQGRVPPELLTGRWILIGATAAGLGDQLATSASGINDPLPGVEYQANVLESLYDNSLITPLSLPAQLLLGALLLALLLVLFGMPGFRRSWPVALVALVATPMLSLWLLRRFSVWWPPGCCLLVTASGLVAHVALSRLEQRHERRMTSRLAINDAWWTRGNV</sequence>
<dbReference type="InterPro" id="IPR007890">
    <property type="entry name" value="CHASE2"/>
</dbReference>
<evidence type="ECO:0000313" key="3">
    <source>
        <dbReference type="EMBL" id="MFC4525160.1"/>
    </source>
</evidence>
<feature type="domain" description="CHASE2" evidence="2">
    <location>
        <begin position="30"/>
        <end position="320"/>
    </location>
</feature>
<name>A0ABV9BX47_9GAMM</name>
<dbReference type="SMART" id="SM01080">
    <property type="entry name" value="CHASE2"/>
    <property type="match status" value="1"/>
</dbReference>
<dbReference type="Pfam" id="PF05226">
    <property type="entry name" value="CHASE2"/>
    <property type="match status" value="1"/>
</dbReference>